<feature type="domain" description="YdbS-like PH" evidence="3">
    <location>
        <begin position="277"/>
        <end position="332"/>
    </location>
</feature>
<evidence type="ECO:0000313" key="5">
    <source>
        <dbReference type="Proteomes" id="UP000316471"/>
    </source>
</evidence>
<feature type="region of interest" description="Disordered" evidence="1">
    <location>
        <begin position="1"/>
        <end position="22"/>
    </location>
</feature>
<protein>
    <submittedName>
        <fullName evidence="4">Putative membrane protein</fullName>
    </submittedName>
</protein>
<dbReference type="PANTHER" id="PTHR34473:SF2">
    <property type="entry name" value="UPF0699 TRANSMEMBRANE PROTEIN YDBT"/>
    <property type="match status" value="1"/>
</dbReference>
<sequence length="517" mass="57309">MPSAGRSTMTTTPEPMVTGSAPPTVHAAERRLHPMSWLFVLLAQLRQFVVPLVALLVFGRGDRNELWPLIGVGVLVLAAVWQYFTFRYGVAGDALLVRKGLLERSVRVIPFARIHNVALQQSLLHRLFGVAEVRLESAGGKKPEAEMRVLKLDDALALEQLVRHRGQASAVDEVGAPSTPAVPEATTLLQLPLGEVVRHGLVSNRGLIVVGAGVAGLSQISPRLLPNLFERWGEVLFGYAGSHDFGIAGYALAAASLAVLAVALLRLLSVLLSLLQYYGFTLRESGRRLTVERGLLARWRTSASRRRIQAWTLYEGLTHRLLRRRSLHVDTAVAEEQQQQRALRELAPIATPQACDRLIAHLLPKADWAGQAWRPIPVHNWWRLFLPGMPWILVVGGVAGWRFGAWGLLAVPWLAWSAYAARQHARRAAYAVNDQLVAVRGGWWSRWWRFAEIDKLQAVSLSVSPLDRRCGTATLWLDTAGATPMGPSLRIRFLPTDEARALHDTLAATLSRRPLRW</sequence>
<dbReference type="AlphaFoldDB" id="A0A562M4B7"/>
<comment type="caution">
    <text evidence="4">The sequence shown here is derived from an EMBL/GenBank/DDBJ whole genome shotgun (WGS) entry which is preliminary data.</text>
</comment>
<feature type="compositionally biased region" description="Polar residues" evidence="1">
    <location>
        <begin position="1"/>
        <end position="13"/>
    </location>
</feature>
<evidence type="ECO:0000256" key="2">
    <source>
        <dbReference type="SAM" id="Phobius"/>
    </source>
</evidence>
<keyword evidence="2" id="KW-0472">Membrane</keyword>
<dbReference type="PIRSF" id="PIRSF026631">
    <property type="entry name" value="UCP026631"/>
    <property type="match status" value="1"/>
</dbReference>
<reference evidence="4 5" key="1">
    <citation type="journal article" date="2015" name="Stand. Genomic Sci.">
        <title>Genomic Encyclopedia of Bacterial and Archaeal Type Strains, Phase III: the genomes of soil and plant-associated and newly described type strains.</title>
        <authorList>
            <person name="Whitman W.B."/>
            <person name="Woyke T."/>
            <person name="Klenk H.P."/>
            <person name="Zhou Y."/>
            <person name="Lilburn T.G."/>
            <person name="Beck B.J."/>
            <person name="De Vos P."/>
            <person name="Vandamme P."/>
            <person name="Eisen J.A."/>
            <person name="Garrity G."/>
            <person name="Hugenholtz P."/>
            <person name="Kyrpides N.C."/>
        </authorList>
    </citation>
    <scope>NUCLEOTIDE SEQUENCE [LARGE SCALE GENOMIC DNA]</scope>
    <source>
        <strain evidence="4 5">CGMCC 1.10136</strain>
    </source>
</reference>
<keyword evidence="5" id="KW-1185">Reference proteome</keyword>
<feature type="domain" description="YdbS-like PH" evidence="3">
    <location>
        <begin position="426"/>
        <end position="505"/>
    </location>
</feature>
<accession>A0A562M4B7</accession>
<evidence type="ECO:0000313" key="4">
    <source>
        <dbReference type="EMBL" id="TWI14441.1"/>
    </source>
</evidence>
<name>A0A562M4B7_9GAMM</name>
<dbReference type="Proteomes" id="UP000316471">
    <property type="component" value="Unassembled WGS sequence"/>
</dbReference>
<dbReference type="PANTHER" id="PTHR34473">
    <property type="entry name" value="UPF0699 TRANSMEMBRANE PROTEIN YDBS"/>
    <property type="match status" value="1"/>
</dbReference>
<feature type="transmembrane region" description="Helical" evidence="2">
    <location>
        <begin position="405"/>
        <end position="421"/>
    </location>
</feature>
<organism evidence="4 5">
    <name type="scientific">Aerolutibacter ruishenii</name>
    <dbReference type="NCBI Taxonomy" id="686800"/>
    <lineage>
        <taxon>Bacteria</taxon>
        <taxon>Pseudomonadati</taxon>
        <taxon>Pseudomonadota</taxon>
        <taxon>Gammaproteobacteria</taxon>
        <taxon>Lysobacterales</taxon>
        <taxon>Lysobacteraceae</taxon>
        <taxon>Aerolutibacter</taxon>
    </lineage>
</organism>
<feature type="transmembrane region" description="Helical" evidence="2">
    <location>
        <begin position="66"/>
        <end position="84"/>
    </location>
</feature>
<dbReference type="InterPro" id="IPR014529">
    <property type="entry name" value="UCP026631"/>
</dbReference>
<dbReference type="EMBL" id="VLKP01000001">
    <property type="protein sequence ID" value="TWI14441.1"/>
    <property type="molecule type" value="Genomic_DNA"/>
</dbReference>
<evidence type="ECO:0000256" key="1">
    <source>
        <dbReference type="SAM" id="MobiDB-lite"/>
    </source>
</evidence>
<gene>
    <name evidence="4" type="ORF">IP93_00439</name>
</gene>
<feature type="transmembrane region" description="Helical" evidence="2">
    <location>
        <begin position="245"/>
        <end position="278"/>
    </location>
</feature>
<feature type="transmembrane region" description="Helical" evidence="2">
    <location>
        <begin position="37"/>
        <end position="60"/>
    </location>
</feature>
<keyword evidence="2" id="KW-1133">Transmembrane helix</keyword>
<dbReference type="InterPro" id="IPR005182">
    <property type="entry name" value="YdbS-like_PH"/>
</dbReference>
<proteinExistence type="predicted"/>
<keyword evidence="2" id="KW-0812">Transmembrane</keyword>
<evidence type="ECO:0000259" key="3">
    <source>
        <dbReference type="Pfam" id="PF03703"/>
    </source>
</evidence>
<feature type="domain" description="YdbS-like PH" evidence="3">
    <location>
        <begin position="83"/>
        <end position="160"/>
    </location>
</feature>
<dbReference type="Pfam" id="PF03703">
    <property type="entry name" value="bPH_2"/>
    <property type="match status" value="3"/>
</dbReference>